<evidence type="ECO:0000256" key="1">
    <source>
        <dbReference type="SAM" id="SignalP"/>
    </source>
</evidence>
<reference evidence="3" key="1">
    <citation type="journal article" date="2019" name="Int. J. Syst. Evol. Microbiol.">
        <title>The Global Catalogue of Microorganisms (GCM) 10K type strain sequencing project: providing services to taxonomists for standard genome sequencing and annotation.</title>
        <authorList>
            <consortium name="The Broad Institute Genomics Platform"/>
            <consortium name="The Broad Institute Genome Sequencing Center for Infectious Disease"/>
            <person name="Wu L."/>
            <person name="Ma J."/>
        </authorList>
    </citation>
    <scope>NUCLEOTIDE SEQUENCE [LARGE SCALE GENOMIC DNA]</scope>
    <source>
        <strain evidence="3">CGMCC 4.7405</strain>
    </source>
</reference>
<dbReference type="SUPFAM" id="SSF50965">
    <property type="entry name" value="Galactose oxidase, central domain"/>
    <property type="match status" value="1"/>
</dbReference>
<organism evidence="2 3">
    <name type="scientific">Lentzea rhizosphaerae</name>
    <dbReference type="NCBI Taxonomy" id="2041025"/>
    <lineage>
        <taxon>Bacteria</taxon>
        <taxon>Bacillati</taxon>
        <taxon>Actinomycetota</taxon>
        <taxon>Actinomycetes</taxon>
        <taxon>Pseudonocardiales</taxon>
        <taxon>Pseudonocardiaceae</taxon>
        <taxon>Lentzea</taxon>
    </lineage>
</organism>
<feature type="chain" id="PRO_5045848950" evidence="1">
    <location>
        <begin position="28"/>
        <end position="381"/>
    </location>
</feature>
<evidence type="ECO:0000313" key="3">
    <source>
        <dbReference type="Proteomes" id="UP001595690"/>
    </source>
</evidence>
<keyword evidence="1" id="KW-0732">Signal</keyword>
<protein>
    <submittedName>
        <fullName evidence="2">Uncharacterized protein</fullName>
    </submittedName>
</protein>
<dbReference type="RefSeq" id="WP_382378944.1">
    <property type="nucleotide sequence ID" value="NZ_JBHRZI010000036.1"/>
</dbReference>
<evidence type="ECO:0000313" key="2">
    <source>
        <dbReference type="EMBL" id="MFC3897460.1"/>
    </source>
</evidence>
<sequence length="381" mass="40153">MGVRRRLTAALSVGVAASAVLSGPADARPSPAWRLASIPQTTMTSVLRDVAAADSAHAWAVGVEGYDPEQQYTTGDPLILKWDGIGWSRSSVPAVQGKVSLRHVAASSVNNVWVTGSLTAHDPGDNTHFVYRYDGSAWSQVPYPAGATPSTLSIRDLSVVDGRAWLVGYRDNRPVFHEWNGQSWTEHQAPAECVNGGGIVNFCTVNAVKAFAPNDVWAAGNGMWNGFAGPLLFHWNGTAWRAIQVAGSQQTAFQSLDGRSSKDIWAVGDSGGMGSGNVIVRGDGTTWQQIGGLNAPRVPGVAISRSGTPWVIGNMMPLAAFNTYASGAWATTPAPPYASGTAYNAIAAVPGTDRVFAVGYTDVPGTSPLRLRAVIASYSIW</sequence>
<comment type="caution">
    <text evidence="2">The sequence shown here is derived from an EMBL/GenBank/DDBJ whole genome shotgun (WGS) entry which is preliminary data.</text>
</comment>
<dbReference type="EMBL" id="JBHRZI010000036">
    <property type="protein sequence ID" value="MFC3897460.1"/>
    <property type="molecule type" value="Genomic_DNA"/>
</dbReference>
<feature type="signal peptide" evidence="1">
    <location>
        <begin position="1"/>
        <end position="27"/>
    </location>
</feature>
<proteinExistence type="predicted"/>
<keyword evidence="3" id="KW-1185">Reference proteome</keyword>
<name>A0ABV8C6T7_9PSEU</name>
<dbReference type="Proteomes" id="UP001595690">
    <property type="component" value="Unassembled WGS sequence"/>
</dbReference>
<accession>A0ABV8C6T7</accession>
<gene>
    <name evidence="2" type="ORF">ACFOWZ_38800</name>
</gene>
<dbReference type="InterPro" id="IPR011043">
    <property type="entry name" value="Gal_Oxase/kelch_b-propeller"/>
</dbReference>